<dbReference type="PRINTS" id="PR00080">
    <property type="entry name" value="SDRFAMILY"/>
</dbReference>
<dbReference type="Proteomes" id="UP000480151">
    <property type="component" value="Unassembled WGS sequence"/>
</dbReference>
<proteinExistence type="inferred from homology"/>
<dbReference type="AlphaFoldDB" id="A0A6M1PFF1"/>
<keyword evidence="5" id="KW-1185">Reference proteome</keyword>
<dbReference type="PROSITE" id="PS00061">
    <property type="entry name" value="ADH_SHORT"/>
    <property type="match status" value="1"/>
</dbReference>
<dbReference type="Pfam" id="PF00106">
    <property type="entry name" value="adh_short"/>
    <property type="match status" value="1"/>
</dbReference>
<dbReference type="FunFam" id="3.40.50.720:FF:000047">
    <property type="entry name" value="NADP-dependent L-serine/L-allo-threonine dehydrogenase"/>
    <property type="match status" value="1"/>
</dbReference>
<comment type="caution">
    <text evidence="4">The sequence shown here is derived from an EMBL/GenBank/DDBJ whole genome shotgun (WGS) entry which is preliminary data.</text>
</comment>
<dbReference type="Gene3D" id="3.40.50.720">
    <property type="entry name" value="NAD(P)-binding Rossmann-like Domain"/>
    <property type="match status" value="1"/>
</dbReference>
<evidence type="ECO:0000256" key="3">
    <source>
        <dbReference type="RuleBase" id="RU000363"/>
    </source>
</evidence>
<dbReference type="InterPro" id="IPR036291">
    <property type="entry name" value="NAD(P)-bd_dom_sf"/>
</dbReference>
<dbReference type="RefSeq" id="WP_165095810.1">
    <property type="nucleotide sequence ID" value="NZ_JAAKGU010000002.1"/>
</dbReference>
<dbReference type="InterPro" id="IPR002347">
    <property type="entry name" value="SDR_fam"/>
</dbReference>
<keyword evidence="2" id="KW-0560">Oxidoreductase</keyword>
<evidence type="ECO:0000313" key="5">
    <source>
        <dbReference type="Proteomes" id="UP000480151"/>
    </source>
</evidence>
<dbReference type="PRINTS" id="PR00081">
    <property type="entry name" value="GDHRDH"/>
</dbReference>
<organism evidence="4 5">
    <name type="scientific">Paenibacillus apii</name>
    <dbReference type="NCBI Taxonomy" id="1850370"/>
    <lineage>
        <taxon>Bacteria</taxon>
        <taxon>Bacillati</taxon>
        <taxon>Bacillota</taxon>
        <taxon>Bacilli</taxon>
        <taxon>Bacillales</taxon>
        <taxon>Paenibacillaceae</taxon>
        <taxon>Paenibacillus</taxon>
    </lineage>
</organism>
<dbReference type="GO" id="GO:0016616">
    <property type="term" value="F:oxidoreductase activity, acting on the CH-OH group of donors, NAD or NADP as acceptor"/>
    <property type="evidence" value="ECO:0007669"/>
    <property type="project" value="UniProtKB-ARBA"/>
</dbReference>
<accession>A0A6M1PFF1</accession>
<dbReference type="PANTHER" id="PTHR43115:SF4">
    <property type="entry name" value="DEHYDROGENASE_REDUCTASE SDR FAMILY MEMBER 11"/>
    <property type="match status" value="1"/>
</dbReference>
<sequence>MLNVVGKVVILTGASSGIGEATAKVLANSGAKVVLAARREDRLRELKSVIVQEGGIAEYKVTDVASHAEVEELARYTIETFGRIDVLINNAGIMPLSFLHEKKVSEWDQMIDVNIKGVLYGIGAVLPYMREQKKGHIIDVSSVTGHIVRKTWAVYSGTKFAVRAITEAVRQEEAENNIRTTIICPGGVATELSNTITNPDIKKSIEDSWDVALSPEAIAHSILYAISQPENVAVNEIIVRPTKQEL</sequence>
<dbReference type="PANTHER" id="PTHR43115">
    <property type="entry name" value="DEHYDROGENASE/REDUCTASE SDR FAMILY MEMBER 11"/>
    <property type="match status" value="1"/>
</dbReference>
<dbReference type="InterPro" id="IPR020904">
    <property type="entry name" value="Sc_DH/Rdtase_CS"/>
</dbReference>
<gene>
    <name evidence="4" type="ORF">G5B47_06365</name>
</gene>
<protein>
    <submittedName>
        <fullName evidence="4">SDR family oxidoreductase</fullName>
    </submittedName>
</protein>
<evidence type="ECO:0000313" key="4">
    <source>
        <dbReference type="EMBL" id="NGM82030.1"/>
    </source>
</evidence>
<dbReference type="SUPFAM" id="SSF51735">
    <property type="entry name" value="NAD(P)-binding Rossmann-fold domains"/>
    <property type="match status" value="1"/>
</dbReference>
<comment type="similarity">
    <text evidence="1 3">Belongs to the short-chain dehydrogenases/reductases (SDR) family.</text>
</comment>
<dbReference type="EMBL" id="JAAKGU010000002">
    <property type="protein sequence ID" value="NGM82030.1"/>
    <property type="molecule type" value="Genomic_DNA"/>
</dbReference>
<reference evidence="4 5" key="1">
    <citation type="submission" date="2020-02" db="EMBL/GenBank/DDBJ databases">
        <authorList>
            <person name="Gao J."/>
            <person name="Sun J."/>
        </authorList>
    </citation>
    <scope>NUCLEOTIDE SEQUENCE [LARGE SCALE GENOMIC DNA]</scope>
    <source>
        <strain evidence="4 5">7124</strain>
    </source>
</reference>
<evidence type="ECO:0000256" key="1">
    <source>
        <dbReference type="ARBA" id="ARBA00006484"/>
    </source>
</evidence>
<name>A0A6M1PFF1_9BACL</name>
<evidence type="ECO:0000256" key="2">
    <source>
        <dbReference type="ARBA" id="ARBA00023002"/>
    </source>
</evidence>